<accession>A0A4U5NVV3</accession>
<dbReference type="EMBL" id="AZBU02000003">
    <property type="protein sequence ID" value="TKR87420.1"/>
    <property type="molecule type" value="Genomic_DNA"/>
</dbReference>
<evidence type="ECO:0008006" key="5">
    <source>
        <dbReference type="Google" id="ProtNLM"/>
    </source>
</evidence>
<evidence type="ECO:0000256" key="1">
    <source>
        <dbReference type="SAM" id="MobiDB-lite"/>
    </source>
</evidence>
<feature type="compositionally biased region" description="Basic residues" evidence="1">
    <location>
        <begin position="41"/>
        <end position="57"/>
    </location>
</feature>
<dbReference type="AlphaFoldDB" id="A0A4U5NVV3"/>
<feature type="compositionally biased region" description="Acidic residues" evidence="1">
    <location>
        <begin position="72"/>
        <end position="83"/>
    </location>
</feature>
<keyword evidence="4" id="KW-1185">Reference proteome</keyword>
<feature type="region of interest" description="Disordered" evidence="1">
    <location>
        <begin position="41"/>
        <end position="118"/>
    </location>
</feature>
<dbReference type="Pfam" id="PF03057">
    <property type="entry name" value="DUF236"/>
    <property type="match status" value="1"/>
</dbReference>
<feature type="transmembrane region" description="Helical" evidence="2">
    <location>
        <begin position="16"/>
        <end position="39"/>
    </location>
</feature>
<organism evidence="3 4">
    <name type="scientific">Steinernema carpocapsae</name>
    <name type="common">Entomopathogenic nematode</name>
    <dbReference type="NCBI Taxonomy" id="34508"/>
    <lineage>
        <taxon>Eukaryota</taxon>
        <taxon>Metazoa</taxon>
        <taxon>Ecdysozoa</taxon>
        <taxon>Nematoda</taxon>
        <taxon>Chromadorea</taxon>
        <taxon>Rhabditida</taxon>
        <taxon>Tylenchina</taxon>
        <taxon>Panagrolaimomorpha</taxon>
        <taxon>Strongyloidoidea</taxon>
        <taxon>Steinernematidae</taxon>
        <taxon>Steinernema</taxon>
    </lineage>
</organism>
<gene>
    <name evidence="3" type="ORF">L596_011820</name>
</gene>
<keyword evidence="2" id="KW-0812">Transmembrane</keyword>
<evidence type="ECO:0000313" key="3">
    <source>
        <dbReference type="EMBL" id="TKR87420.1"/>
    </source>
</evidence>
<sequence length="340" mass="37109">MPQLSVDVFEVLSEDGALLASVLTMILGFASVVAVVSGCSKKKKKKKGKGKKKKKYPKKPDSNVSGTGSENGDGEGGDDDEEEHTNLKSDGHGNPLANGGGPKPPAAGGMAGTHDPNYQDFQNNFSYIPWPASAATRSERTRPLPEPLRRNPRLPLQEESSAPMTPIIRPSPAWVKTALEPIRRQAEEEAQVLVVVLRLPLLEELLARMILIIRPWLQLEATASELTRRAAVVQALPRPQQLVVLWALTTLTTRPWPASEPTASELTRRAAVAQELLSLAAQESLERTTLTTKRLLESALTALARTRRLEAVQAEEVLRLLPTRTPRPAPTTPIIKPWLG</sequence>
<protein>
    <recommendedName>
        <fullName evidence="5">Transmembrane protein</fullName>
    </recommendedName>
</protein>
<name>A0A4U5NVV3_STECR</name>
<evidence type="ECO:0000256" key="2">
    <source>
        <dbReference type="SAM" id="Phobius"/>
    </source>
</evidence>
<proteinExistence type="predicted"/>
<evidence type="ECO:0000313" key="4">
    <source>
        <dbReference type="Proteomes" id="UP000298663"/>
    </source>
</evidence>
<comment type="caution">
    <text evidence="3">The sequence shown here is derived from an EMBL/GenBank/DDBJ whole genome shotgun (WGS) entry which is preliminary data.</text>
</comment>
<reference evidence="3 4" key="1">
    <citation type="journal article" date="2015" name="Genome Biol.">
        <title>Comparative genomics of Steinernema reveals deeply conserved gene regulatory networks.</title>
        <authorList>
            <person name="Dillman A.R."/>
            <person name="Macchietto M."/>
            <person name="Porter C.F."/>
            <person name="Rogers A."/>
            <person name="Williams B."/>
            <person name="Antoshechkin I."/>
            <person name="Lee M.M."/>
            <person name="Goodwin Z."/>
            <person name="Lu X."/>
            <person name="Lewis E.E."/>
            <person name="Goodrich-Blair H."/>
            <person name="Stock S.P."/>
            <person name="Adams B.J."/>
            <person name="Sternberg P.W."/>
            <person name="Mortazavi A."/>
        </authorList>
    </citation>
    <scope>NUCLEOTIDE SEQUENCE [LARGE SCALE GENOMIC DNA]</scope>
    <source>
        <strain evidence="3 4">ALL</strain>
    </source>
</reference>
<keyword evidence="2" id="KW-0472">Membrane</keyword>
<dbReference type="Proteomes" id="UP000298663">
    <property type="component" value="Unassembled WGS sequence"/>
</dbReference>
<dbReference type="InterPro" id="IPR004296">
    <property type="entry name" value="DUF236"/>
</dbReference>
<keyword evidence="2" id="KW-1133">Transmembrane helix</keyword>
<reference evidence="3 4" key="2">
    <citation type="journal article" date="2019" name="G3 (Bethesda)">
        <title>Hybrid Assembly of the Genome of the Entomopathogenic Nematode Steinernema carpocapsae Identifies the X-Chromosome.</title>
        <authorList>
            <person name="Serra L."/>
            <person name="Macchietto M."/>
            <person name="Macias-Munoz A."/>
            <person name="McGill C.J."/>
            <person name="Rodriguez I.M."/>
            <person name="Rodriguez B."/>
            <person name="Murad R."/>
            <person name="Mortazavi A."/>
        </authorList>
    </citation>
    <scope>NUCLEOTIDE SEQUENCE [LARGE SCALE GENOMIC DNA]</scope>
    <source>
        <strain evidence="3 4">ALL</strain>
    </source>
</reference>